<organism evidence="1 2">
    <name type="scientific">Panagrolaimus sp. ES5</name>
    <dbReference type="NCBI Taxonomy" id="591445"/>
    <lineage>
        <taxon>Eukaryota</taxon>
        <taxon>Metazoa</taxon>
        <taxon>Ecdysozoa</taxon>
        <taxon>Nematoda</taxon>
        <taxon>Chromadorea</taxon>
        <taxon>Rhabditida</taxon>
        <taxon>Tylenchina</taxon>
        <taxon>Panagrolaimomorpha</taxon>
        <taxon>Panagrolaimoidea</taxon>
        <taxon>Panagrolaimidae</taxon>
        <taxon>Panagrolaimus</taxon>
    </lineage>
</organism>
<name>A0AC34G5Y7_9BILA</name>
<proteinExistence type="predicted"/>
<dbReference type="Proteomes" id="UP000887579">
    <property type="component" value="Unplaced"/>
</dbReference>
<evidence type="ECO:0000313" key="1">
    <source>
        <dbReference type="Proteomes" id="UP000887579"/>
    </source>
</evidence>
<sequence>AALETIQGNAALLSATVIGNKLLPMESAGGEIRFLHVDVEELEEDFEVLLGVLSNEISEEKGLDAASSYIKDTLQVMLDRINGVIESKNLDDLIPLEQDLDSLKASVVALKQNLEEMEKTRKYVKIGDYPIVDNLDGPLDDIEEKIKTAIQSAQLPELQIDVSEDTHPDLEALAEIIARAYPNEDPRDVLRNHGYENLIPDDYHSDASSNRSDFGNGDVESQPSTSRSTDDDMLFSTIPENPSLDNPEVRALYLRQRSRWRRILRTALPLQAMLVLLLGAACLVPHCDDDYCCQLLNNFARSFEPTLDFPNGPPPF</sequence>
<dbReference type="WBParaSite" id="ES5_v2.g25105.t1">
    <property type="protein sequence ID" value="ES5_v2.g25105.t1"/>
    <property type="gene ID" value="ES5_v2.g25105"/>
</dbReference>
<accession>A0AC34G5Y7</accession>
<evidence type="ECO:0000313" key="2">
    <source>
        <dbReference type="WBParaSite" id="ES5_v2.g25105.t1"/>
    </source>
</evidence>
<reference evidence="2" key="1">
    <citation type="submission" date="2022-11" db="UniProtKB">
        <authorList>
            <consortium name="WormBaseParasite"/>
        </authorList>
    </citation>
    <scope>IDENTIFICATION</scope>
</reference>
<protein>
    <submittedName>
        <fullName evidence="2">KASH domain-containing protein</fullName>
    </submittedName>
</protein>